<keyword evidence="2" id="KW-0732">Signal</keyword>
<proteinExistence type="predicted"/>
<evidence type="ECO:0000256" key="2">
    <source>
        <dbReference type="SAM" id="SignalP"/>
    </source>
</evidence>
<gene>
    <name evidence="3" type="ORF">ACHKAR_21570</name>
</gene>
<evidence type="ECO:0008006" key="5">
    <source>
        <dbReference type="Google" id="ProtNLM"/>
    </source>
</evidence>
<reference evidence="3 4" key="1">
    <citation type="journal article" date="2013" name="Int. J. Syst. Evol. Microbiol.">
        <title>Marinoscillum luteum sp. nov., isolated from marine sediment.</title>
        <authorList>
            <person name="Cha I.T."/>
            <person name="Park S.J."/>
            <person name="Kim S.J."/>
            <person name="Kim J.G."/>
            <person name="Jung M.Y."/>
            <person name="Shin K.S."/>
            <person name="Kwon K.K."/>
            <person name="Yang S.H."/>
            <person name="Seo Y.S."/>
            <person name="Rhee S.K."/>
        </authorList>
    </citation>
    <scope>NUCLEOTIDE SEQUENCE [LARGE SCALE GENOMIC DNA]</scope>
    <source>
        <strain evidence="3 4">KCTC 23939</strain>
    </source>
</reference>
<sequence length="397" mass="42772">MRKALILLPAILLSTTLWAQWNGNSTTDPIWRSGAVGVGVSSPTEKLDIEGTIKIRNNSDSWRLVTNSGGSFSIKQTGFSGALNIYKSGASNTDLLNLYNGMVGIGTTTPDFPLQVRTPLEATDPISYGFDVTRVDNEARGLSIGMATDNSYSVIGAHNADLKLGNTFGVGAGGQPVFFADITIKHTDQSIGKVGIGTSTPSQRLDVNGNIALNNYQILSQGGSSIGFGTGGIGNEDDDITIDIVNDGELELHRAGINLLSIGNSILLDRTNSVNVGIGIEDPKSKLAVNGQIRATEVKVLANIDVPDYVFESDYQLLSLKETKAYITENKHLPEIPSATEIGENGIDLGDMNMRLLKKIEELTLYQIELLERLEQLESKSIEFDKLMGRIQALENK</sequence>
<dbReference type="EMBL" id="JBIPKE010000020">
    <property type="protein sequence ID" value="MFH6986058.1"/>
    <property type="molecule type" value="Genomic_DNA"/>
</dbReference>
<feature type="chain" id="PRO_5045695250" description="Peptidase S74 domain-containing protein" evidence="2">
    <location>
        <begin position="20"/>
        <end position="397"/>
    </location>
</feature>
<feature type="coiled-coil region" evidence="1">
    <location>
        <begin position="360"/>
        <end position="397"/>
    </location>
</feature>
<keyword evidence="1" id="KW-0175">Coiled coil</keyword>
<feature type="signal peptide" evidence="2">
    <location>
        <begin position="1"/>
        <end position="19"/>
    </location>
</feature>
<name>A0ABW7NEJ8_9BACT</name>
<dbReference type="Proteomes" id="UP001610063">
    <property type="component" value="Unassembled WGS sequence"/>
</dbReference>
<protein>
    <recommendedName>
        <fullName evidence="5">Peptidase S74 domain-containing protein</fullName>
    </recommendedName>
</protein>
<keyword evidence="4" id="KW-1185">Reference proteome</keyword>
<comment type="caution">
    <text evidence="3">The sequence shown here is derived from an EMBL/GenBank/DDBJ whole genome shotgun (WGS) entry which is preliminary data.</text>
</comment>
<evidence type="ECO:0000313" key="3">
    <source>
        <dbReference type="EMBL" id="MFH6986058.1"/>
    </source>
</evidence>
<evidence type="ECO:0000313" key="4">
    <source>
        <dbReference type="Proteomes" id="UP001610063"/>
    </source>
</evidence>
<accession>A0ABW7NEJ8</accession>
<dbReference type="RefSeq" id="WP_395419555.1">
    <property type="nucleotide sequence ID" value="NZ_JBIPKE010000020.1"/>
</dbReference>
<organism evidence="3 4">
    <name type="scientific">Marinoscillum luteum</name>
    <dbReference type="NCBI Taxonomy" id="861051"/>
    <lineage>
        <taxon>Bacteria</taxon>
        <taxon>Pseudomonadati</taxon>
        <taxon>Bacteroidota</taxon>
        <taxon>Cytophagia</taxon>
        <taxon>Cytophagales</taxon>
        <taxon>Reichenbachiellaceae</taxon>
        <taxon>Marinoscillum</taxon>
    </lineage>
</organism>
<evidence type="ECO:0000256" key="1">
    <source>
        <dbReference type="SAM" id="Coils"/>
    </source>
</evidence>